<dbReference type="Proteomes" id="UP000681722">
    <property type="component" value="Unassembled WGS sequence"/>
</dbReference>
<dbReference type="PANTHER" id="PTHR14315:SF17">
    <property type="entry name" value="MIP21584P"/>
    <property type="match status" value="1"/>
</dbReference>
<dbReference type="OrthoDB" id="5951908at2759"/>
<organism evidence="7 9">
    <name type="scientific">Didymodactylos carnosus</name>
    <dbReference type="NCBI Taxonomy" id="1234261"/>
    <lineage>
        <taxon>Eukaryota</taxon>
        <taxon>Metazoa</taxon>
        <taxon>Spiralia</taxon>
        <taxon>Gnathifera</taxon>
        <taxon>Rotifera</taxon>
        <taxon>Eurotatoria</taxon>
        <taxon>Bdelloidea</taxon>
        <taxon>Philodinida</taxon>
        <taxon>Philodinidae</taxon>
        <taxon>Didymodactylos</taxon>
    </lineage>
</organism>
<evidence type="ECO:0000256" key="1">
    <source>
        <dbReference type="ARBA" id="ARBA00004123"/>
    </source>
</evidence>
<proteinExistence type="inferred from homology"/>
<dbReference type="EMBL" id="CAJOBC010000589">
    <property type="protein sequence ID" value="CAF3604422.1"/>
    <property type="molecule type" value="Genomic_DNA"/>
</dbReference>
<dbReference type="Proteomes" id="UP000663829">
    <property type="component" value="Unassembled WGS sequence"/>
</dbReference>
<feature type="region of interest" description="Disordered" evidence="6">
    <location>
        <begin position="180"/>
        <end position="201"/>
    </location>
</feature>
<comment type="caution">
    <text evidence="7">The sequence shown here is derived from an EMBL/GenBank/DDBJ whole genome shotgun (WGS) entry which is preliminary data.</text>
</comment>
<evidence type="ECO:0000313" key="9">
    <source>
        <dbReference type="Proteomes" id="UP000663829"/>
    </source>
</evidence>
<dbReference type="AlphaFoldDB" id="A0A813U3C5"/>
<gene>
    <name evidence="7" type="ORF">GPM918_LOCUS4401</name>
    <name evidence="8" type="ORF">SRO942_LOCUS4402</name>
</gene>
<keyword evidence="5" id="KW-0539">Nucleus</keyword>
<dbReference type="Gene3D" id="6.10.140.1610">
    <property type="match status" value="1"/>
</dbReference>
<evidence type="ECO:0000313" key="8">
    <source>
        <dbReference type="EMBL" id="CAF3604422.1"/>
    </source>
</evidence>
<evidence type="ECO:0000256" key="2">
    <source>
        <dbReference type="ARBA" id="ARBA00004496"/>
    </source>
</evidence>
<keyword evidence="4" id="KW-0963">Cytoplasm</keyword>
<feature type="compositionally biased region" description="Low complexity" evidence="6">
    <location>
        <begin position="182"/>
        <end position="196"/>
    </location>
</feature>
<dbReference type="Pfam" id="PF07084">
    <property type="entry name" value="Spot_14"/>
    <property type="match status" value="1"/>
</dbReference>
<dbReference type="PANTHER" id="PTHR14315">
    <property type="entry name" value="SPOT14 FAMILY MEMBER"/>
    <property type="match status" value="1"/>
</dbReference>
<accession>A0A813U3C5</accession>
<evidence type="ECO:0000313" key="7">
    <source>
        <dbReference type="EMBL" id="CAF0818168.1"/>
    </source>
</evidence>
<protein>
    <submittedName>
        <fullName evidence="7">Uncharacterized protein</fullName>
    </submittedName>
</protein>
<dbReference type="GO" id="GO:0046890">
    <property type="term" value="P:regulation of lipid biosynthetic process"/>
    <property type="evidence" value="ECO:0007669"/>
    <property type="project" value="TreeGrafter"/>
</dbReference>
<feature type="compositionally biased region" description="Polar residues" evidence="6">
    <location>
        <begin position="1"/>
        <end position="36"/>
    </location>
</feature>
<dbReference type="InterPro" id="IPR009786">
    <property type="entry name" value="Spot_14"/>
</dbReference>
<dbReference type="EMBL" id="CAJNOQ010000589">
    <property type="protein sequence ID" value="CAF0818168.1"/>
    <property type="molecule type" value="Genomic_DNA"/>
</dbReference>
<evidence type="ECO:0000256" key="5">
    <source>
        <dbReference type="ARBA" id="ARBA00023242"/>
    </source>
</evidence>
<evidence type="ECO:0000256" key="4">
    <source>
        <dbReference type="ARBA" id="ARBA00022490"/>
    </source>
</evidence>
<reference evidence="7" key="1">
    <citation type="submission" date="2021-02" db="EMBL/GenBank/DDBJ databases">
        <authorList>
            <person name="Nowell W R."/>
        </authorList>
    </citation>
    <scope>NUCLEOTIDE SEQUENCE</scope>
</reference>
<dbReference type="GO" id="GO:0005634">
    <property type="term" value="C:nucleus"/>
    <property type="evidence" value="ECO:0007669"/>
    <property type="project" value="UniProtKB-SubCell"/>
</dbReference>
<evidence type="ECO:0000256" key="6">
    <source>
        <dbReference type="SAM" id="MobiDB-lite"/>
    </source>
</evidence>
<feature type="region of interest" description="Disordered" evidence="6">
    <location>
        <begin position="1"/>
        <end position="38"/>
    </location>
</feature>
<comment type="subcellular location">
    <subcellularLocation>
        <location evidence="2">Cytoplasm</location>
    </subcellularLocation>
    <subcellularLocation>
        <location evidence="1">Nucleus</location>
    </subcellularLocation>
</comment>
<keyword evidence="9" id="KW-1185">Reference proteome</keyword>
<name>A0A813U3C5_9BILA</name>
<sequence length="252" mass="28621">MKLENQPDNVATMTQNGYTRDQYTTSTLTPTNSAGNLNLMPKRYTSSTKLSRQTSLANRNNYYPHSIQNSNTSNEFLIHHTSTRGVPIVASAISKFFEATKIMEDEVMLPSKLKDTTVEENMFDSGIQPNNWHEVFKFAQDIRNQLQCSRPFSDNYEYNHINNHSDNYATPSLIIESETGNSTNYSSASSTTSDLSSEGDNNHTTANISSFEAIKDELKFHYYGLTDTLDNLTWMVNRVTEKYREDVAFKLG</sequence>
<evidence type="ECO:0000256" key="3">
    <source>
        <dbReference type="ARBA" id="ARBA00009488"/>
    </source>
</evidence>
<dbReference type="InterPro" id="IPR053719">
    <property type="entry name" value="Lipogen_MT_Stabilize_sf"/>
</dbReference>
<dbReference type="GO" id="GO:0005829">
    <property type="term" value="C:cytosol"/>
    <property type="evidence" value="ECO:0007669"/>
    <property type="project" value="TreeGrafter"/>
</dbReference>
<comment type="similarity">
    <text evidence="3">Belongs to the SPOT14 family.</text>
</comment>